<dbReference type="RefSeq" id="WP_169499058.1">
    <property type="nucleotide sequence ID" value="NZ_JABBFZ010000011.1"/>
</dbReference>
<evidence type="ECO:0000256" key="1">
    <source>
        <dbReference type="SAM" id="MobiDB-lite"/>
    </source>
</evidence>
<dbReference type="Proteomes" id="UP000583127">
    <property type="component" value="Unassembled WGS sequence"/>
</dbReference>
<organism evidence="2 3">
    <name type="scientific">Paraburkholderia antibiotica</name>
    <dbReference type="NCBI Taxonomy" id="2728839"/>
    <lineage>
        <taxon>Bacteria</taxon>
        <taxon>Pseudomonadati</taxon>
        <taxon>Pseudomonadota</taxon>
        <taxon>Betaproteobacteria</taxon>
        <taxon>Burkholderiales</taxon>
        <taxon>Burkholderiaceae</taxon>
        <taxon>Paraburkholderia</taxon>
    </lineage>
</organism>
<reference evidence="2 3" key="1">
    <citation type="submission" date="2020-04" db="EMBL/GenBank/DDBJ databases">
        <title>Paraburkholderia sp. G-4-1-8 isolated from soil.</title>
        <authorList>
            <person name="Dahal R.H."/>
        </authorList>
    </citation>
    <scope>NUCLEOTIDE SEQUENCE [LARGE SCALE GENOMIC DNA]</scope>
    <source>
        <strain evidence="2 3">G-4-1-8</strain>
    </source>
</reference>
<sequence length="222" mass="24019">MSDIEAEVSATLRALAENWLKRRLTPAEIAELDQFQRDWNRNAPAENAQAVQSVADPAAKVRQQAAQAVSEVKQRSETAIREVLQKLQGTAAHALQAYESEEQAILKVVEAARSLNDLRPSSLNLAASAAPPSAQMMLPQIADRLANLIKSEVDQCFERHFGPLQRQLAAVLNQHQAAQQVAQQAGHRSEQTSAQASVPSAPLPTTATQTLPAQGTAPPVMR</sequence>
<name>A0A7X9X7H1_9BURK</name>
<gene>
    <name evidence="2" type="ORF">HHL14_18435</name>
</gene>
<protein>
    <submittedName>
        <fullName evidence="2">Uncharacterized protein</fullName>
    </submittedName>
</protein>
<proteinExistence type="predicted"/>
<dbReference type="AlphaFoldDB" id="A0A7X9X7H1"/>
<feature type="region of interest" description="Disordered" evidence="1">
    <location>
        <begin position="180"/>
        <end position="222"/>
    </location>
</feature>
<evidence type="ECO:0000313" key="2">
    <source>
        <dbReference type="EMBL" id="NML32805.1"/>
    </source>
</evidence>
<evidence type="ECO:0000313" key="3">
    <source>
        <dbReference type="Proteomes" id="UP000583127"/>
    </source>
</evidence>
<accession>A0A7X9X7H1</accession>
<keyword evidence="3" id="KW-1185">Reference proteome</keyword>
<feature type="compositionally biased region" description="Low complexity" evidence="1">
    <location>
        <begin position="203"/>
        <end position="222"/>
    </location>
</feature>
<comment type="caution">
    <text evidence="2">The sequence shown here is derived from an EMBL/GenBank/DDBJ whole genome shotgun (WGS) entry which is preliminary data.</text>
</comment>
<dbReference type="EMBL" id="JABBFZ010000011">
    <property type="protein sequence ID" value="NML32805.1"/>
    <property type="molecule type" value="Genomic_DNA"/>
</dbReference>